<evidence type="ECO:0000313" key="4">
    <source>
        <dbReference type="EMBL" id="GIJ53347.1"/>
    </source>
</evidence>
<dbReference type="CDD" id="cd16352">
    <property type="entry name" value="CheD"/>
    <property type="match status" value="1"/>
</dbReference>
<evidence type="ECO:0000256" key="1">
    <source>
        <dbReference type="ARBA" id="ARBA00022500"/>
    </source>
</evidence>
<keyword evidence="5" id="KW-1185">Reference proteome</keyword>
<dbReference type="SUPFAM" id="SSF64438">
    <property type="entry name" value="CNF1/YfiH-like putative cysteine hydrolases"/>
    <property type="match status" value="1"/>
</dbReference>
<dbReference type="AlphaFoldDB" id="A0A8J3YZD2"/>
<gene>
    <name evidence="3 4" type="primary">cheD</name>
    <name evidence="4" type="ORF">Vau01_008630</name>
</gene>
<dbReference type="InterPro" id="IPR005659">
    <property type="entry name" value="Chemorcpt_Glu_NH3ase_CheD"/>
</dbReference>
<comment type="function">
    <text evidence="3">Probably deamidates glutamine residues to glutamate on methyl-accepting chemotaxis receptors (MCPs), playing an important role in chemotaxis.</text>
</comment>
<evidence type="ECO:0000313" key="5">
    <source>
        <dbReference type="Proteomes" id="UP000612585"/>
    </source>
</evidence>
<dbReference type="InterPro" id="IPR011324">
    <property type="entry name" value="Cytotoxic_necrot_fac-like_cat"/>
</dbReference>
<dbReference type="EMBL" id="BOPG01000006">
    <property type="protein sequence ID" value="GIJ53347.1"/>
    <property type="molecule type" value="Genomic_DNA"/>
</dbReference>
<keyword evidence="1 3" id="KW-0145">Chemotaxis</keyword>
<evidence type="ECO:0000256" key="2">
    <source>
        <dbReference type="ARBA" id="ARBA00022801"/>
    </source>
</evidence>
<dbReference type="Gene3D" id="3.30.1330.200">
    <property type="match status" value="1"/>
</dbReference>
<dbReference type="InterPro" id="IPR038592">
    <property type="entry name" value="CheD-like_sf"/>
</dbReference>
<reference evidence="4" key="1">
    <citation type="submission" date="2021-01" db="EMBL/GenBank/DDBJ databases">
        <title>Whole genome shotgun sequence of Virgisporangium aurantiacum NBRC 16421.</title>
        <authorList>
            <person name="Komaki H."/>
            <person name="Tamura T."/>
        </authorList>
    </citation>
    <scope>NUCLEOTIDE SEQUENCE</scope>
    <source>
        <strain evidence="4">NBRC 16421</strain>
    </source>
</reference>
<comment type="similarity">
    <text evidence="3">Belongs to the CheD family.</text>
</comment>
<dbReference type="GO" id="GO:0006935">
    <property type="term" value="P:chemotaxis"/>
    <property type="evidence" value="ECO:0007669"/>
    <property type="project" value="UniProtKB-UniRule"/>
</dbReference>
<comment type="catalytic activity">
    <reaction evidence="3">
        <text>L-glutaminyl-[protein] + H2O = L-glutamyl-[protein] + NH4(+)</text>
        <dbReference type="Rhea" id="RHEA:16441"/>
        <dbReference type="Rhea" id="RHEA-COMP:10207"/>
        <dbReference type="Rhea" id="RHEA-COMP:10208"/>
        <dbReference type="ChEBI" id="CHEBI:15377"/>
        <dbReference type="ChEBI" id="CHEBI:28938"/>
        <dbReference type="ChEBI" id="CHEBI:29973"/>
        <dbReference type="ChEBI" id="CHEBI:30011"/>
        <dbReference type="EC" id="3.5.1.44"/>
    </reaction>
</comment>
<dbReference type="RefSeq" id="WP_203987421.1">
    <property type="nucleotide sequence ID" value="NZ_BOPG01000006.1"/>
</dbReference>
<proteinExistence type="inferred from homology"/>
<dbReference type="HAMAP" id="MF_01440">
    <property type="entry name" value="CheD"/>
    <property type="match status" value="1"/>
</dbReference>
<dbReference type="EC" id="3.5.1.44" evidence="3"/>
<sequence length="166" mass="17904">MSDVVLQPGDLYFAGIGTAAHHRAVRTLLGSCVAITLWHPNVRLGGMCHYVVPSRGRTDPSTHLDGWYADEAVHLFVDAVDRNGTRPGEYEVGMFGGGSQFPSQRRGAFDVPRQNIRAGRELLERAGFRVGAEHVGGTGPRVVELDLDTGTIRLRHSDLCAGTGPS</sequence>
<dbReference type="Pfam" id="PF03975">
    <property type="entry name" value="CheD"/>
    <property type="match status" value="1"/>
</dbReference>
<dbReference type="GO" id="GO:0050568">
    <property type="term" value="F:protein-glutamine glutaminase activity"/>
    <property type="evidence" value="ECO:0007669"/>
    <property type="project" value="UniProtKB-UniRule"/>
</dbReference>
<evidence type="ECO:0000256" key="3">
    <source>
        <dbReference type="HAMAP-Rule" id="MF_01440"/>
    </source>
</evidence>
<dbReference type="PANTHER" id="PTHR35147">
    <property type="entry name" value="CHEMORECEPTOR GLUTAMINE DEAMIDASE CHED-RELATED"/>
    <property type="match status" value="1"/>
</dbReference>
<keyword evidence="2 3" id="KW-0378">Hydrolase</keyword>
<dbReference type="Proteomes" id="UP000612585">
    <property type="component" value="Unassembled WGS sequence"/>
</dbReference>
<name>A0A8J3YZD2_9ACTN</name>
<accession>A0A8J3YZD2</accession>
<dbReference type="PANTHER" id="PTHR35147:SF3">
    <property type="entry name" value="CHEMORECEPTOR GLUTAMINE DEAMIDASE CHED 1-RELATED"/>
    <property type="match status" value="1"/>
</dbReference>
<protein>
    <recommendedName>
        <fullName evidence="3">Probable chemoreceptor glutamine deamidase CheD</fullName>
        <ecNumber evidence="3">3.5.1.44</ecNumber>
    </recommendedName>
</protein>
<organism evidence="4 5">
    <name type="scientific">Virgisporangium aurantiacum</name>
    <dbReference type="NCBI Taxonomy" id="175570"/>
    <lineage>
        <taxon>Bacteria</taxon>
        <taxon>Bacillati</taxon>
        <taxon>Actinomycetota</taxon>
        <taxon>Actinomycetes</taxon>
        <taxon>Micromonosporales</taxon>
        <taxon>Micromonosporaceae</taxon>
        <taxon>Virgisporangium</taxon>
    </lineage>
</organism>
<comment type="caution">
    <text evidence="4">The sequence shown here is derived from an EMBL/GenBank/DDBJ whole genome shotgun (WGS) entry which is preliminary data.</text>
</comment>